<feature type="binding site" evidence="11">
    <location>
        <position position="154"/>
    </location>
    <ligand>
        <name>substrate</name>
    </ligand>
</feature>
<evidence type="ECO:0000256" key="6">
    <source>
        <dbReference type="ARBA" id="ARBA00022837"/>
    </source>
</evidence>
<comment type="similarity">
    <text evidence="2 13">Belongs to the FAH family.</text>
</comment>
<evidence type="ECO:0000256" key="13">
    <source>
        <dbReference type="RuleBase" id="RU366008"/>
    </source>
</evidence>
<comment type="catalytic activity">
    <reaction evidence="13">
        <text>4-fumarylacetoacetate + H2O = acetoacetate + fumarate + H(+)</text>
        <dbReference type="Rhea" id="RHEA:10244"/>
        <dbReference type="ChEBI" id="CHEBI:13705"/>
        <dbReference type="ChEBI" id="CHEBI:15377"/>
        <dbReference type="ChEBI" id="CHEBI:15378"/>
        <dbReference type="ChEBI" id="CHEBI:18034"/>
        <dbReference type="ChEBI" id="CHEBI:29806"/>
        <dbReference type="EC" id="3.7.1.2"/>
    </reaction>
</comment>
<dbReference type="GO" id="GO:0006559">
    <property type="term" value="P:L-phenylalanine catabolic process"/>
    <property type="evidence" value="ECO:0007669"/>
    <property type="project" value="UniProtKB-UniRule"/>
</dbReference>
<feature type="binding site" evidence="12">
    <location>
        <position position="272"/>
    </location>
    <ligand>
        <name>Mg(2+)</name>
        <dbReference type="ChEBI" id="CHEBI:18420"/>
    </ligand>
</feature>
<feature type="binding site" evidence="12">
    <location>
        <position position="214"/>
    </location>
    <ligand>
        <name>Ca(2+)</name>
        <dbReference type="ChEBI" id="CHEBI:29108"/>
    </ligand>
</feature>
<dbReference type="GO" id="GO:0046872">
    <property type="term" value="F:metal ion binding"/>
    <property type="evidence" value="ECO:0007669"/>
    <property type="project" value="UniProtKB-UniRule"/>
</dbReference>
<evidence type="ECO:0000259" key="14">
    <source>
        <dbReference type="Pfam" id="PF01557"/>
    </source>
</evidence>
<dbReference type="Pfam" id="PF01557">
    <property type="entry name" value="FAA_hydrolase"/>
    <property type="match status" value="1"/>
</dbReference>
<evidence type="ECO:0000256" key="3">
    <source>
        <dbReference type="ARBA" id="ARBA00012094"/>
    </source>
</evidence>
<dbReference type="GO" id="GO:0004334">
    <property type="term" value="F:fumarylacetoacetase activity"/>
    <property type="evidence" value="ECO:0007669"/>
    <property type="project" value="UniProtKB-UniRule"/>
</dbReference>
<evidence type="ECO:0000313" key="16">
    <source>
        <dbReference type="EMBL" id="KAK7736556.1"/>
    </source>
</evidence>
<dbReference type="AlphaFoldDB" id="A0AAN9YCW7"/>
<dbReference type="PANTHER" id="PTHR43069">
    <property type="entry name" value="FUMARYLACETOACETASE"/>
    <property type="match status" value="1"/>
</dbReference>
<evidence type="ECO:0000256" key="9">
    <source>
        <dbReference type="ARBA" id="ARBA00023232"/>
    </source>
</evidence>
<dbReference type="GO" id="GO:1902000">
    <property type="term" value="P:homogentisate catabolic process"/>
    <property type="evidence" value="ECO:0007669"/>
    <property type="project" value="TreeGrafter"/>
</dbReference>
<dbReference type="SUPFAM" id="SSF63433">
    <property type="entry name" value="Fumarylacetoacetate hydrolase, FAH, N-terminal domain"/>
    <property type="match status" value="1"/>
</dbReference>
<feature type="binding site" evidence="11">
    <location>
        <position position="140"/>
    </location>
    <ligand>
        <name>substrate</name>
    </ligand>
</feature>
<dbReference type="Gene3D" id="2.30.30.230">
    <property type="entry name" value="Fumarylacetoacetase, N-terminal domain"/>
    <property type="match status" value="1"/>
</dbReference>
<evidence type="ECO:0000256" key="8">
    <source>
        <dbReference type="ARBA" id="ARBA00022878"/>
    </source>
</evidence>
<feature type="binding site" evidence="12">
    <location>
        <position position="268"/>
    </location>
    <ligand>
        <name>Mg(2+)</name>
        <dbReference type="ChEBI" id="CHEBI:18420"/>
    </ligand>
</feature>
<proteinExistence type="inferred from homology"/>
<dbReference type="SUPFAM" id="SSF56529">
    <property type="entry name" value="FAH"/>
    <property type="match status" value="1"/>
</dbReference>
<accession>A0AAN9YCW7</accession>
<feature type="domain" description="Fumarylacetoacetase-like C-terminal" evidence="14">
    <location>
        <begin position="160"/>
        <end position="421"/>
    </location>
</feature>
<comment type="caution">
    <text evidence="16">The sequence shown here is derived from an EMBL/GenBank/DDBJ whole genome shotgun (WGS) entry which is preliminary data.</text>
</comment>
<feature type="binding site" evidence="12">
    <location>
        <position position="248"/>
    </location>
    <ligand>
        <name>Mg(2+)</name>
        <dbReference type="ChEBI" id="CHEBI:18420"/>
    </ligand>
</feature>
<feature type="domain" description="Fumarylacetoacetase N-terminal" evidence="15">
    <location>
        <begin position="21"/>
        <end position="130"/>
    </location>
</feature>
<evidence type="ECO:0000256" key="12">
    <source>
        <dbReference type="PIRSR" id="PIRSR605959-3"/>
    </source>
</evidence>
<comment type="cofactor">
    <cofactor evidence="13">
        <name>Mg(2+)</name>
        <dbReference type="ChEBI" id="CHEBI:18420"/>
    </cofactor>
    <cofactor evidence="13">
        <name>Ca(2+)</name>
        <dbReference type="ChEBI" id="CHEBI:29108"/>
    </cofactor>
</comment>
<evidence type="ECO:0000259" key="15">
    <source>
        <dbReference type="Pfam" id="PF09298"/>
    </source>
</evidence>
<feature type="binding site" evidence="12">
    <location>
        <position position="248"/>
    </location>
    <ligand>
        <name>Ca(2+)</name>
        <dbReference type="ChEBI" id="CHEBI:29108"/>
    </ligand>
</feature>
<dbReference type="InterPro" id="IPR036462">
    <property type="entry name" value="Fumarylacetoacetase_N_sf"/>
</dbReference>
<feature type="binding site" evidence="12">
    <location>
        <position position="138"/>
    </location>
    <ligand>
        <name>Ca(2+)</name>
        <dbReference type="ChEBI" id="CHEBI:29108"/>
    </ligand>
</feature>
<evidence type="ECO:0000256" key="1">
    <source>
        <dbReference type="ARBA" id="ARBA00004782"/>
    </source>
</evidence>
<evidence type="ECO:0000313" key="17">
    <source>
        <dbReference type="Proteomes" id="UP001320245"/>
    </source>
</evidence>
<dbReference type="Proteomes" id="UP001320245">
    <property type="component" value="Unassembled WGS sequence"/>
</dbReference>
<protein>
    <recommendedName>
        <fullName evidence="3 13">Fumarylacetoacetase</fullName>
        <ecNumber evidence="3 13">3.7.1.2</ecNumber>
    </recommendedName>
    <alternativeName>
        <fullName evidence="13">Fumarylacetoacetate hydrolase</fullName>
    </alternativeName>
</protein>
<feature type="active site" description="Proton acceptor" evidence="10">
    <location>
        <position position="145"/>
    </location>
</feature>
<dbReference type="InterPro" id="IPR015377">
    <property type="entry name" value="Fumarylacetoacetase_N"/>
</dbReference>
<evidence type="ECO:0000256" key="11">
    <source>
        <dbReference type="PIRSR" id="PIRSR605959-2"/>
    </source>
</evidence>
<evidence type="ECO:0000256" key="10">
    <source>
        <dbReference type="PIRSR" id="PIRSR605959-1"/>
    </source>
</evidence>
<reference evidence="16 17" key="1">
    <citation type="journal article" date="2023" name="PLoS ONE">
        <title>Cytospora paraplurivora sp. nov. isolated from orchards with fruit tree decline syndrome in Ontario, Canada.</title>
        <authorList>
            <person name="Ilyukhin E."/>
            <person name="Nguyen H.D.T."/>
            <person name="Castle A.J."/>
            <person name="Ellouze W."/>
        </authorList>
    </citation>
    <scope>NUCLEOTIDE SEQUENCE [LARGE SCALE GENOMIC DNA]</scope>
    <source>
        <strain evidence="16 17">FDS-564</strain>
    </source>
</reference>
<feature type="binding site" evidence="12">
    <location>
        <position position="216"/>
    </location>
    <ligand>
        <name>Ca(2+)</name>
        <dbReference type="ChEBI" id="CHEBI:29108"/>
    </ligand>
</feature>
<dbReference type="Gene3D" id="3.90.850.10">
    <property type="entry name" value="Fumarylacetoacetase-like, C-terminal domain"/>
    <property type="match status" value="1"/>
</dbReference>
<feature type="binding site" evidence="11">
    <location>
        <position position="255"/>
    </location>
    <ligand>
        <name>substrate</name>
    </ligand>
</feature>
<sequence length="434" mass="47461">MTSLTTWVPGVEADSDFSIFNIPFGIATAPRDSNPHMVTAIGPYILSLKCVLGDAGAESILPCLKGREDIFAYPTLNAFAELGRDVHRQLRSSIQELLSVDTNRPEVLKDNVMLRKAALIPISDVKLHLPMKIGDYTDFYAGYHHAFGVGSMWRGPANALQPNYIHLPVGYHGRASSIVVSGHPIKRPVGQIVVDPTAEPKQPTVAPSQKLDIELELGCLIARGNEMGTSIDVDRAEEHIFGYVLLNDWSARDIQNWEYVPLGPFNGKNFGTTISPWVIMPEALEPFRSRGIDIEGRPPLQDYLDGKRADSLFDIKCEIDLTISRVSTNNLIWSFPQMLAHHTLGGCPMRTGDLIASGTISGTKPSEYGSLLEMSGGGKEDIVLDGTGARKFLEDGDTVTLRASCGENWKKVGFGECTGKVYGAHTGQARRQDQ</sequence>
<feature type="binding site" evidence="11">
    <location>
        <position position="259"/>
    </location>
    <ligand>
        <name>substrate</name>
    </ligand>
</feature>
<dbReference type="InterPro" id="IPR036663">
    <property type="entry name" value="Fumarylacetoacetase_C_sf"/>
</dbReference>
<keyword evidence="9 13" id="KW-0585">Phenylalanine catabolism</keyword>
<comment type="pathway">
    <text evidence="1 13">Amino-acid degradation; L-phenylalanine degradation; acetoacetate and fumarate from L-phenylalanine: step 6/6.</text>
</comment>
<dbReference type="Pfam" id="PF09298">
    <property type="entry name" value="FAA_hydrolase_N"/>
    <property type="match status" value="1"/>
</dbReference>
<organism evidence="16 17">
    <name type="scientific">Cytospora paraplurivora</name>
    <dbReference type="NCBI Taxonomy" id="2898453"/>
    <lineage>
        <taxon>Eukaryota</taxon>
        <taxon>Fungi</taxon>
        <taxon>Dikarya</taxon>
        <taxon>Ascomycota</taxon>
        <taxon>Pezizomycotina</taxon>
        <taxon>Sordariomycetes</taxon>
        <taxon>Sordariomycetidae</taxon>
        <taxon>Diaporthales</taxon>
        <taxon>Cytosporaceae</taxon>
        <taxon>Cytospora</taxon>
    </lineage>
</organism>
<evidence type="ECO:0000256" key="4">
    <source>
        <dbReference type="ARBA" id="ARBA00022723"/>
    </source>
</evidence>
<dbReference type="InterPro" id="IPR011234">
    <property type="entry name" value="Fumarylacetoacetase-like_C"/>
</dbReference>
<keyword evidence="4 12" id="KW-0479">Metal-binding</keyword>
<dbReference type="NCBIfam" id="TIGR01266">
    <property type="entry name" value="fum_ac_acetase"/>
    <property type="match status" value="1"/>
</dbReference>
<keyword evidence="5 13" id="KW-0378">Hydrolase</keyword>
<dbReference type="PANTHER" id="PTHR43069:SF2">
    <property type="entry name" value="FUMARYLACETOACETASE"/>
    <property type="match status" value="1"/>
</dbReference>
<evidence type="ECO:0000256" key="5">
    <source>
        <dbReference type="ARBA" id="ARBA00022801"/>
    </source>
</evidence>
<dbReference type="InterPro" id="IPR005959">
    <property type="entry name" value="Fumarylacetoacetase"/>
</dbReference>
<dbReference type="FunFam" id="3.90.850.10:FF:000009">
    <property type="entry name" value="Fumarylacetoacetase"/>
    <property type="match status" value="1"/>
</dbReference>
<keyword evidence="6 12" id="KW-0106">Calcium</keyword>
<gene>
    <name evidence="16" type="ORF">SLS53_006988</name>
</gene>
<dbReference type="GO" id="GO:0006572">
    <property type="term" value="P:L-tyrosine catabolic process"/>
    <property type="evidence" value="ECO:0007669"/>
    <property type="project" value="UniProtKB-UniRule"/>
</dbReference>
<keyword evidence="7 12" id="KW-0460">Magnesium</keyword>
<dbReference type="EMBL" id="JAJSPL020000033">
    <property type="protein sequence ID" value="KAK7736556.1"/>
    <property type="molecule type" value="Genomic_DNA"/>
</dbReference>
<feature type="binding site" evidence="11">
    <location>
        <position position="359"/>
    </location>
    <ligand>
        <name>substrate</name>
    </ligand>
</feature>
<dbReference type="EC" id="3.7.1.2" evidence="3 13"/>
<evidence type="ECO:0000256" key="2">
    <source>
        <dbReference type="ARBA" id="ARBA00010211"/>
    </source>
</evidence>
<keyword evidence="8 13" id="KW-0828">Tyrosine catabolism</keyword>
<keyword evidence="17" id="KW-1185">Reference proteome</keyword>
<name>A0AAN9YCW7_9PEZI</name>
<evidence type="ECO:0000256" key="7">
    <source>
        <dbReference type="ARBA" id="ARBA00022842"/>
    </source>
</evidence>